<evidence type="ECO:0000313" key="1">
    <source>
        <dbReference type="EMBL" id="CEG46959.1"/>
    </source>
</evidence>
<accession>A0A0P1B0Z5</accession>
<keyword evidence="2" id="KW-1185">Reference proteome</keyword>
<dbReference type="RefSeq" id="XP_024583328.1">
    <property type="nucleotide sequence ID" value="XM_024717872.1"/>
</dbReference>
<proteinExistence type="predicted"/>
<dbReference type="Proteomes" id="UP000054928">
    <property type="component" value="Unassembled WGS sequence"/>
</dbReference>
<reference evidence="2" key="1">
    <citation type="submission" date="2014-09" db="EMBL/GenBank/DDBJ databases">
        <authorList>
            <person name="Sharma Rahul"/>
            <person name="Thines Marco"/>
        </authorList>
    </citation>
    <scope>NUCLEOTIDE SEQUENCE [LARGE SCALE GENOMIC DNA]</scope>
</reference>
<evidence type="ECO:0000313" key="2">
    <source>
        <dbReference type="Proteomes" id="UP000054928"/>
    </source>
</evidence>
<name>A0A0P1B0Z5_PLAHL</name>
<dbReference type="GeneID" id="36398683"/>
<dbReference type="EMBL" id="CCYD01002371">
    <property type="protein sequence ID" value="CEG46959.1"/>
    <property type="molecule type" value="Genomic_DNA"/>
</dbReference>
<organism evidence="1 2">
    <name type="scientific">Plasmopara halstedii</name>
    <name type="common">Downy mildew of sunflower</name>
    <dbReference type="NCBI Taxonomy" id="4781"/>
    <lineage>
        <taxon>Eukaryota</taxon>
        <taxon>Sar</taxon>
        <taxon>Stramenopiles</taxon>
        <taxon>Oomycota</taxon>
        <taxon>Peronosporomycetes</taxon>
        <taxon>Peronosporales</taxon>
        <taxon>Peronosporaceae</taxon>
        <taxon>Plasmopara</taxon>
    </lineage>
</organism>
<protein>
    <submittedName>
        <fullName evidence="1">Uncharacterized protein</fullName>
    </submittedName>
</protein>
<dbReference type="AlphaFoldDB" id="A0A0P1B0Z5"/>
<sequence>MRDKLKFEEGLNKVHTIFGFFGICDRVKDASIVPRSLHIEALLQSVYAQENSPDIFVRETRINSEGFQ</sequence>